<name>A0ABV6BZM5_9ACTN</name>
<keyword evidence="5 6" id="KW-0472">Membrane</keyword>
<comment type="caution">
    <text evidence="8">The sequence shown here is derived from an EMBL/GenBank/DDBJ whole genome shotgun (WGS) entry which is preliminary data.</text>
</comment>
<feature type="transmembrane region" description="Helical" evidence="6">
    <location>
        <begin position="408"/>
        <end position="431"/>
    </location>
</feature>
<feature type="transmembrane region" description="Helical" evidence="6">
    <location>
        <begin position="141"/>
        <end position="164"/>
    </location>
</feature>
<feature type="transmembrane region" description="Helical" evidence="6">
    <location>
        <begin position="51"/>
        <end position="70"/>
    </location>
</feature>
<protein>
    <submittedName>
        <fullName evidence="8">MFS transporter</fullName>
    </submittedName>
</protein>
<feature type="transmembrane region" description="Helical" evidence="6">
    <location>
        <begin position="12"/>
        <end position="39"/>
    </location>
</feature>
<dbReference type="RefSeq" id="WP_377787557.1">
    <property type="nucleotide sequence ID" value="NZ_JBHLYQ010000008.1"/>
</dbReference>
<evidence type="ECO:0000313" key="8">
    <source>
        <dbReference type="EMBL" id="MFC0080881.1"/>
    </source>
</evidence>
<feature type="transmembrane region" description="Helical" evidence="6">
    <location>
        <begin position="203"/>
        <end position="220"/>
    </location>
</feature>
<dbReference type="PANTHER" id="PTHR42718:SF9">
    <property type="entry name" value="MAJOR FACILITATOR SUPERFAMILY MULTIDRUG TRANSPORTER MFSC"/>
    <property type="match status" value="1"/>
</dbReference>
<accession>A0ABV6BZM5</accession>
<comment type="subcellular location">
    <subcellularLocation>
        <location evidence="1">Cell membrane</location>
        <topology evidence="1">Multi-pass membrane protein</topology>
    </subcellularLocation>
</comment>
<keyword evidence="9" id="KW-1185">Reference proteome</keyword>
<dbReference type="PROSITE" id="PS50850">
    <property type="entry name" value="MFS"/>
    <property type="match status" value="1"/>
</dbReference>
<keyword evidence="4 6" id="KW-1133">Transmembrane helix</keyword>
<sequence>MSQQTTGTGATRVGLALAVVMTGVLITAVDTTIVVLALPEIERGLHVPLTSVIWVVIGYLLVITLLATQVGRLGDMYGRVRMYELGFVVFVVGSALCAASWNEASIVGFRILQGLGGALVSANSGAVIADLFPPERRGRAYGFNAIGWSVGAVLGIVLGGLIVTYISWRWIFWINVPIGAAAVLLALRVLHDRGERRRHRIDLLGMVTGGLGLFGVLWAVTELATRSLDATLIGYLVGGVVLLGVFVLVERSQPEPMVRLSLFAVPAISPSLLASLFQGLANYAVLFLVIMYLQGPRQLSPLDASLLLVPGYVVGGLVAPLAGRLADRFDPVVPAATGLAVQALGLVLYAQLGLTSGLWLVVLASVVNGVGASSFFPANNATVMKASPPQVFGISSGMLRTFGNVGMVFSFSLAILIAAHSIPRGLAFAIFVGTAKLHGHLASAFTTGLHAAFYASVGFLALAALCSALAIGKVGRRPTAPVAEGPAEALAGASAAKER</sequence>
<feature type="domain" description="Major facilitator superfamily (MFS) profile" evidence="7">
    <location>
        <begin position="16"/>
        <end position="475"/>
    </location>
</feature>
<feature type="transmembrane region" description="Helical" evidence="6">
    <location>
        <begin position="261"/>
        <end position="293"/>
    </location>
</feature>
<evidence type="ECO:0000256" key="1">
    <source>
        <dbReference type="ARBA" id="ARBA00004651"/>
    </source>
</evidence>
<dbReference type="InterPro" id="IPR011701">
    <property type="entry name" value="MFS"/>
</dbReference>
<dbReference type="Gene3D" id="1.20.1250.20">
    <property type="entry name" value="MFS general substrate transporter like domains"/>
    <property type="match status" value="1"/>
</dbReference>
<evidence type="ECO:0000256" key="5">
    <source>
        <dbReference type="ARBA" id="ARBA00023136"/>
    </source>
</evidence>
<dbReference type="Proteomes" id="UP001589788">
    <property type="component" value="Unassembled WGS sequence"/>
</dbReference>
<feature type="transmembrane region" description="Helical" evidence="6">
    <location>
        <begin position="170"/>
        <end position="191"/>
    </location>
</feature>
<evidence type="ECO:0000259" key="7">
    <source>
        <dbReference type="PROSITE" id="PS50850"/>
    </source>
</evidence>
<feature type="transmembrane region" description="Helical" evidence="6">
    <location>
        <begin position="232"/>
        <end position="249"/>
    </location>
</feature>
<proteinExistence type="predicted"/>
<feature type="transmembrane region" description="Helical" evidence="6">
    <location>
        <begin position="107"/>
        <end position="129"/>
    </location>
</feature>
<evidence type="ECO:0000313" key="9">
    <source>
        <dbReference type="Proteomes" id="UP001589788"/>
    </source>
</evidence>
<feature type="transmembrane region" description="Helical" evidence="6">
    <location>
        <begin position="305"/>
        <end position="325"/>
    </location>
</feature>
<organism evidence="8 9">
    <name type="scientific">Aciditerrimonas ferrireducens</name>
    <dbReference type="NCBI Taxonomy" id="667306"/>
    <lineage>
        <taxon>Bacteria</taxon>
        <taxon>Bacillati</taxon>
        <taxon>Actinomycetota</taxon>
        <taxon>Acidimicrobiia</taxon>
        <taxon>Acidimicrobiales</taxon>
        <taxon>Acidimicrobiaceae</taxon>
        <taxon>Aciditerrimonas</taxon>
    </lineage>
</organism>
<feature type="transmembrane region" description="Helical" evidence="6">
    <location>
        <begin position="358"/>
        <end position="378"/>
    </location>
</feature>
<feature type="transmembrane region" description="Helical" evidence="6">
    <location>
        <begin position="82"/>
        <end position="101"/>
    </location>
</feature>
<dbReference type="Pfam" id="PF07690">
    <property type="entry name" value="MFS_1"/>
    <property type="match status" value="1"/>
</dbReference>
<gene>
    <name evidence="8" type="ORF">ACFFRE_01755</name>
</gene>
<evidence type="ECO:0000256" key="3">
    <source>
        <dbReference type="ARBA" id="ARBA00022692"/>
    </source>
</evidence>
<evidence type="ECO:0000256" key="2">
    <source>
        <dbReference type="ARBA" id="ARBA00022448"/>
    </source>
</evidence>
<dbReference type="Gene3D" id="1.20.1720.10">
    <property type="entry name" value="Multidrug resistance protein D"/>
    <property type="match status" value="1"/>
</dbReference>
<feature type="transmembrane region" description="Helical" evidence="6">
    <location>
        <begin position="332"/>
        <end position="352"/>
    </location>
</feature>
<dbReference type="PANTHER" id="PTHR42718">
    <property type="entry name" value="MAJOR FACILITATOR SUPERFAMILY MULTIDRUG TRANSPORTER MFSC"/>
    <property type="match status" value="1"/>
</dbReference>
<keyword evidence="2" id="KW-0813">Transport</keyword>
<reference evidence="8 9" key="1">
    <citation type="submission" date="2024-09" db="EMBL/GenBank/DDBJ databases">
        <authorList>
            <person name="Sun Q."/>
            <person name="Mori K."/>
        </authorList>
    </citation>
    <scope>NUCLEOTIDE SEQUENCE [LARGE SCALE GENOMIC DNA]</scope>
    <source>
        <strain evidence="8 9">JCM 15389</strain>
    </source>
</reference>
<evidence type="ECO:0000256" key="4">
    <source>
        <dbReference type="ARBA" id="ARBA00022989"/>
    </source>
</evidence>
<dbReference type="EMBL" id="JBHLYQ010000008">
    <property type="protein sequence ID" value="MFC0080881.1"/>
    <property type="molecule type" value="Genomic_DNA"/>
</dbReference>
<dbReference type="InterPro" id="IPR020846">
    <property type="entry name" value="MFS_dom"/>
</dbReference>
<dbReference type="CDD" id="cd17321">
    <property type="entry name" value="MFS_MMR_MDR_like"/>
    <property type="match status" value="1"/>
</dbReference>
<feature type="transmembrane region" description="Helical" evidence="6">
    <location>
        <begin position="451"/>
        <end position="471"/>
    </location>
</feature>
<evidence type="ECO:0000256" key="6">
    <source>
        <dbReference type="SAM" id="Phobius"/>
    </source>
</evidence>
<dbReference type="InterPro" id="IPR036259">
    <property type="entry name" value="MFS_trans_sf"/>
</dbReference>
<dbReference type="SUPFAM" id="SSF103473">
    <property type="entry name" value="MFS general substrate transporter"/>
    <property type="match status" value="1"/>
</dbReference>
<keyword evidence="3 6" id="KW-0812">Transmembrane</keyword>